<evidence type="ECO:0000313" key="2">
    <source>
        <dbReference type="EMBL" id="TNV17752.1"/>
    </source>
</evidence>
<evidence type="ECO:0000256" key="1">
    <source>
        <dbReference type="SAM" id="MobiDB-lite"/>
    </source>
</evidence>
<comment type="caution">
    <text evidence="2">The sequence shown here is derived from an EMBL/GenBank/DDBJ whole genome shotgun (WGS) entry which is preliminary data.</text>
</comment>
<feature type="region of interest" description="Disordered" evidence="1">
    <location>
        <begin position="1"/>
        <end position="44"/>
    </location>
</feature>
<protein>
    <submittedName>
        <fullName evidence="2">Uncharacterized protein</fullName>
    </submittedName>
</protein>
<proteinExistence type="predicted"/>
<dbReference type="RefSeq" id="WP_140024282.1">
    <property type="nucleotide sequence ID" value="NZ_JBHUFG010000007.1"/>
</dbReference>
<organism evidence="2 3">
    <name type="scientific">Ochrobactrum teleogrylli</name>
    <dbReference type="NCBI Taxonomy" id="2479765"/>
    <lineage>
        <taxon>Bacteria</taxon>
        <taxon>Pseudomonadati</taxon>
        <taxon>Pseudomonadota</taxon>
        <taxon>Alphaproteobacteria</taxon>
        <taxon>Hyphomicrobiales</taxon>
        <taxon>Brucellaceae</taxon>
        <taxon>Brucella/Ochrobactrum group</taxon>
        <taxon>Ochrobactrum</taxon>
    </lineage>
</organism>
<gene>
    <name evidence="2" type="ORF">FIC94_06135</name>
</gene>
<name>A0ABY2Y7N6_9HYPH</name>
<keyword evidence="3" id="KW-1185">Reference proteome</keyword>
<feature type="compositionally biased region" description="Basic and acidic residues" evidence="1">
    <location>
        <begin position="17"/>
        <end position="36"/>
    </location>
</feature>
<reference evidence="2 3" key="1">
    <citation type="submission" date="2019-06" db="EMBL/GenBank/DDBJ databases">
        <title>Ochrobactrum cricket sp.nov., isolated from the insect Teleogryllus occipitalis living in deserted cropland.</title>
        <authorList>
            <person name="Hu M."/>
        </authorList>
    </citation>
    <scope>NUCLEOTIDE SEQUENCE [LARGE SCALE GENOMIC DNA]</scope>
    <source>
        <strain evidence="2 3">LCB8</strain>
    </source>
</reference>
<evidence type="ECO:0000313" key="3">
    <source>
        <dbReference type="Proteomes" id="UP000312784"/>
    </source>
</evidence>
<accession>A0ABY2Y7N6</accession>
<dbReference type="Proteomes" id="UP000312784">
    <property type="component" value="Unassembled WGS sequence"/>
</dbReference>
<sequence>MSIAQGCSTTSSSAEKPVLRTDQVKPDIPKEARKPCDPPVSLPDRALSAKELTPMWAKDRSALSGCEARRAAAVAAVDAVPLSIPVPAERPK</sequence>
<feature type="compositionally biased region" description="Polar residues" evidence="1">
    <location>
        <begin position="1"/>
        <end position="14"/>
    </location>
</feature>
<dbReference type="EMBL" id="VEWL01000002">
    <property type="protein sequence ID" value="TNV17752.1"/>
    <property type="molecule type" value="Genomic_DNA"/>
</dbReference>